<keyword evidence="1" id="KW-0812">Transmembrane</keyword>
<dbReference type="STRING" id="869213.GCA_000517085_03064"/>
<keyword evidence="3" id="KW-1185">Reference proteome</keyword>
<reference evidence="2 3" key="1">
    <citation type="journal article" date="2014" name="Genome Announc.">
        <title>Draft Genome Sequence of Cytophaga fermentans JCM 21142T, a Facultative Anaerobe Isolated from Marine Mud.</title>
        <authorList>
            <person name="Starns D."/>
            <person name="Oshima K."/>
            <person name="Suda W."/>
            <person name="Iino T."/>
            <person name="Yuki M."/>
            <person name="Inoue J."/>
            <person name="Kitamura K."/>
            <person name="Iida T."/>
            <person name="Darby A."/>
            <person name="Hattori M."/>
            <person name="Ohkuma M."/>
        </authorList>
    </citation>
    <scope>NUCLEOTIDE SEQUENCE [LARGE SCALE GENOMIC DNA]</scope>
    <source>
        <strain evidence="2 3">JCM 21142</strain>
    </source>
</reference>
<proteinExistence type="predicted"/>
<dbReference type="Proteomes" id="UP000019402">
    <property type="component" value="Unassembled WGS sequence"/>
</dbReference>
<sequence length="55" mass="6486">MHSTIKHAKLHLPGKKTPPYSITKLTFYPCNFLILLYITDINSLSLQIVFFYNYH</sequence>
<gene>
    <name evidence="2" type="ORF">JCM21142_72936</name>
</gene>
<protein>
    <submittedName>
        <fullName evidence="2">Uncharacterized protein</fullName>
    </submittedName>
</protein>
<name>W7YPC8_9BACT</name>
<evidence type="ECO:0000256" key="1">
    <source>
        <dbReference type="SAM" id="Phobius"/>
    </source>
</evidence>
<feature type="transmembrane region" description="Helical" evidence="1">
    <location>
        <begin position="25"/>
        <end position="52"/>
    </location>
</feature>
<dbReference type="AlphaFoldDB" id="W7YPC8"/>
<dbReference type="EMBL" id="BAMD01000040">
    <property type="protein sequence ID" value="GAF04239.1"/>
    <property type="molecule type" value="Genomic_DNA"/>
</dbReference>
<organism evidence="2 3">
    <name type="scientific">Saccharicrinis fermentans DSM 9555 = JCM 21142</name>
    <dbReference type="NCBI Taxonomy" id="869213"/>
    <lineage>
        <taxon>Bacteria</taxon>
        <taxon>Pseudomonadati</taxon>
        <taxon>Bacteroidota</taxon>
        <taxon>Bacteroidia</taxon>
        <taxon>Marinilabiliales</taxon>
        <taxon>Marinilabiliaceae</taxon>
        <taxon>Saccharicrinis</taxon>
    </lineage>
</organism>
<keyword evidence="1" id="KW-0472">Membrane</keyword>
<comment type="caution">
    <text evidence="2">The sequence shown here is derived from an EMBL/GenBank/DDBJ whole genome shotgun (WGS) entry which is preliminary data.</text>
</comment>
<accession>W7YPC8</accession>
<evidence type="ECO:0000313" key="3">
    <source>
        <dbReference type="Proteomes" id="UP000019402"/>
    </source>
</evidence>
<keyword evidence="1" id="KW-1133">Transmembrane helix</keyword>
<evidence type="ECO:0000313" key="2">
    <source>
        <dbReference type="EMBL" id="GAF04239.1"/>
    </source>
</evidence>